<keyword evidence="3" id="KW-1185">Reference proteome</keyword>
<feature type="region of interest" description="Disordered" evidence="1">
    <location>
        <begin position="109"/>
        <end position="130"/>
    </location>
</feature>
<sequence>MGTSFQPAHAGQANSDVTYSCSRPYLFAGVLLMAYSPYLRMLPGKQPLPALPYDLPKVNPPALAASGDLIVPEEVKEATGYRELLDLLERYAQEGLSALRAVNPRWNTAGGDGQIEELDQPMPRSLPDSY</sequence>
<comment type="caution">
    <text evidence="2">The sequence shown here is derived from an EMBL/GenBank/DDBJ whole genome shotgun (WGS) entry which is preliminary data.</text>
</comment>
<dbReference type="Proteomes" id="UP000465360">
    <property type="component" value="Unassembled WGS sequence"/>
</dbReference>
<evidence type="ECO:0000256" key="1">
    <source>
        <dbReference type="SAM" id="MobiDB-lite"/>
    </source>
</evidence>
<proteinExistence type="predicted"/>
<evidence type="ECO:0000313" key="2">
    <source>
        <dbReference type="EMBL" id="GFG91625.1"/>
    </source>
</evidence>
<reference evidence="2 3" key="1">
    <citation type="journal article" date="2019" name="Emerg. Microbes Infect.">
        <title>Comprehensive subspecies identification of 175 nontuberculous mycobacteria species based on 7547 genomic profiles.</title>
        <authorList>
            <person name="Matsumoto Y."/>
            <person name="Kinjo T."/>
            <person name="Motooka D."/>
            <person name="Nabeya D."/>
            <person name="Jung N."/>
            <person name="Uechi K."/>
            <person name="Horii T."/>
            <person name="Iida T."/>
            <person name="Fujita J."/>
            <person name="Nakamura S."/>
        </authorList>
    </citation>
    <scope>NUCLEOTIDE SEQUENCE [LARGE SCALE GENOMIC DNA]</scope>
    <source>
        <strain evidence="2 3">JCM 30725</strain>
    </source>
</reference>
<dbReference type="EMBL" id="BLKZ01000001">
    <property type="protein sequence ID" value="GFG91625.1"/>
    <property type="molecule type" value="Genomic_DNA"/>
</dbReference>
<protein>
    <submittedName>
        <fullName evidence="2">Uncharacterized protein</fullName>
    </submittedName>
</protein>
<name>A0A7I9YSL6_MYCBU</name>
<gene>
    <name evidence="2" type="ORF">MBOU_36670</name>
</gene>
<dbReference type="AlphaFoldDB" id="A0A7I9YSL6"/>
<evidence type="ECO:0000313" key="3">
    <source>
        <dbReference type="Proteomes" id="UP000465360"/>
    </source>
</evidence>
<organism evidence="2 3">
    <name type="scientific">Mycobacterium bourgelatii</name>
    <dbReference type="NCBI Taxonomy" id="1273442"/>
    <lineage>
        <taxon>Bacteria</taxon>
        <taxon>Bacillati</taxon>
        <taxon>Actinomycetota</taxon>
        <taxon>Actinomycetes</taxon>
        <taxon>Mycobacteriales</taxon>
        <taxon>Mycobacteriaceae</taxon>
        <taxon>Mycobacterium</taxon>
    </lineage>
</organism>
<accession>A0A7I9YSL6</accession>